<gene>
    <name evidence="1" type="ORF">NCTC10899_05056</name>
</gene>
<protein>
    <submittedName>
        <fullName evidence="1">Uncharacterized protein</fullName>
    </submittedName>
</protein>
<dbReference type="Proteomes" id="UP000254260">
    <property type="component" value="Unassembled WGS sequence"/>
</dbReference>
<sequence length="205" mass="23599">MFKGWFLINDCIKVSYKEVPVKRLKFTIEHVGIKRPQFEIVVRLIGDIPVTITAKEFAGLGEAEMTAAMMLCNVATQLALVIKYRLYGDYLSDPGNFVWGSSSDIEKTAHTLFYAASRDIPEDYRIPMPRRVHERVNRHWLKGRAEETSESKLGLIEQPEPICPLIESSVWDPERREEIIGLVHQLRDWGQSWKNLAKRLIGSNM</sequence>
<reference evidence="1 2" key="1">
    <citation type="submission" date="2018-06" db="EMBL/GenBank/DDBJ databases">
        <authorList>
            <consortium name="Pathogen Informatics"/>
            <person name="Doyle S."/>
        </authorList>
    </citation>
    <scope>NUCLEOTIDE SEQUENCE [LARGE SCALE GENOMIC DNA]</scope>
    <source>
        <strain evidence="1 2">NCTC10899</strain>
    </source>
</reference>
<dbReference type="RefSeq" id="WP_115292673.1">
    <property type="nucleotide sequence ID" value="NZ_UGUU01000002.1"/>
</dbReference>
<name>A0A379PNA8_ECTME</name>
<proteinExistence type="predicted"/>
<evidence type="ECO:0000313" key="1">
    <source>
        <dbReference type="EMBL" id="SUE95815.1"/>
    </source>
</evidence>
<organism evidence="1 2">
    <name type="scientific">Ectopseudomonas mendocina</name>
    <name type="common">Pseudomonas mendocina</name>
    <dbReference type="NCBI Taxonomy" id="300"/>
    <lineage>
        <taxon>Bacteria</taxon>
        <taxon>Pseudomonadati</taxon>
        <taxon>Pseudomonadota</taxon>
        <taxon>Gammaproteobacteria</taxon>
        <taxon>Pseudomonadales</taxon>
        <taxon>Pseudomonadaceae</taxon>
        <taxon>Ectopseudomonas</taxon>
    </lineage>
</organism>
<dbReference type="AlphaFoldDB" id="A0A379PNA8"/>
<accession>A0A379PNA8</accession>
<dbReference type="EMBL" id="UGUU01000002">
    <property type="protein sequence ID" value="SUE95815.1"/>
    <property type="molecule type" value="Genomic_DNA"/>
</dbReference>
<evidence type="ECO:0000313" key="2">
    <source>
        <dbReference type="Proteomes" id="UP000254260"/>
    </source>
</evidence>